<dbReference type="Proteomes" id="UP000824246">
    <property type="component" value="Unassembled WGS sequence"/>
</dbReference>
<dbReference type="AlphaFoldDB" id="A0A9D2AP48"/>
<sequence>MEKKGFTESESIELITQMIQTTKNRVTQSDFNPFLVWGYTVTAISIADYILIKTTGNPLWFFLWLVLLIPYFVSLFKRKRPYVVTYIDDMLQNVWRVIGAMFGLTIVAITGIGLGIGIIDFSIMMPLSIIYAGIGTSITGLIIKEKWFIWTPLAGLVAATYMLVAPHTGAHTDNLWNLLFGLSFLIFMVIPAHIVRHKISKS</sequence>
<protein>
    <submittedName>
        <fullName evidence="2">Uncharacterized protein</fullName>
    </submittedName>
</protein>
<keyword evidence="1" id="KW-1133">Transmembrane helix</keyword>
<reference evidence="2" key="1">
    <citation type="journal article" date="2021" name="PeerJ">
        <title>Extensive microbial diversity within the chicken gut microbiome revealed by metagenomics and culture.</title>
        <authorList>
            <person name="Gilroy R."/>
            <person name="Ravi A."/>
            <person name="Getino M."/>
            <person name="Pursley I."/>
            <person name="Horton D.L."/>
            <person name="Alikhan N.F."/>
            <person name="Baker D."/>
            <person name="Gharbi K."/>
            <person name="Hall N."/>
            <person name="Watson M."/>
            <person name="Adriaenssens E.M."/>
            <person name="Foster-Nyarko E."/>
            <person name="Jarju S."/>
            <person name="Secka A."/>
            <person name="Antonio M."/>
            <person name="Oren A."/>
            <person name="Chaudhuri R.R."/>
            <person name="La Ragione R."/>
            <person name="Hildebrand F."/>
            <person name="Pallen M.J."/>
        </authorList>
    </citation>
    <scope>NUCLEOTIDE SEQUENCE</scope>
    <source>
        <strain evidence="2">ChiHjej12B11-16260</strain>
    </source>
</reference>
<feature type="transmembrane region" description="Helical" evidence="1">
    <location>
        <begin position="58"/>
        <end position="76"/>
    </location>
</feature>
<accession>A0A9D2AP48</accession>
<feature type="transmembrane region" description="Helical" evidence="1">
    <location>
        <begin position="125"/>
        <end position="143"/>
    </location>
</feature>
<evidence type="ECO:0000313" key="3">
    <source>
        <dbReference type="Proteomes" id="UP000824246"/>
    </source>
</evidence>
<proteinExistence type="predicted"/>
<name>A0A9D2AP48_9BACT</name>
<comment type="caution">
    <text evidence="2">The sequence shown here is derived from an EMBL/GenBank/DDBJ whole genome shotgun (WGS) entry which is preliminary data.</text>
</comment>
<feature type="transmembrane region" description="Helical" evidence="1">
    <location>
        <begin position="150"/>
        <end position="169"/>
    </location>
</feature>
<keyword evidence="1" id="KW-0472">Membrane</keyword>
<evidence type="ECO:0000313" key="2">
    <source>
        <dbReference type="EMBL" id="HIX44740.1"/>
    </source>
</evidence>
<feature type="transmembrane region" description="Helical" evidence="1">
    <location>
        <begin position="97"/>
        <end position="119"/>
    </location>
</feature>
<evidence type="ECO:0000256" key="1">
    <source>
        <dbReference type="SAM" id="Phobius"/>
    </source>
</evidence>
<feature type="transmembrane region" description="Helical" evidence="1">
    <location>
        <begin position="34"/>
        <end position="52"/>
    </location>
</feature>
<gene>
    <name evidence="2" type="ORF">H9982_00825</name>
</gene>
<dbReference type="EMBL" id="DXFB01000021">
    <property type="protein sequence ID" value="HIX44740.1"/>
    <property type="molecule type" value="Genomic_DNA"/>
</dbReference>
<organism evidence="2 3">
    <name type="scientific">Candidatus Barnesiella excrementipullorum</name>
    <dbReference type="NCBI Taxonomy" id="2838479"/>
    <lineage>
        <taxon>Bacteria</taxon>
        <taxon>Pseudomonadati</taxon>
        <taxon>Bacteroidota</taxon>
        <taxon>Bacteroidia</taxon>
        <taxon>Bacteroidales</taxon>
        <taxon>Barnesiellaceae</taxon>
        <taxon>Barnesiella</taxon>
    </lineage>
</organism>
<keyword evidence="1" id="KW-0812">Transmembrane</keyword>
<reference evidence="2" key="2">
    <citation type="submission" date="2021-04" db="EMBL/GenBank/DDBJ databases">
        <authorList>
            <person name="Gilroy R."/>
        </authorList>
    </citation>
    <scope>NUCLEOTIDE SEQUENCE</scope>
    <source>
        <strain evidence="2">ChiHjej12B11-16260</strain>
    </source>
</reference>
<feature type="transmembrane region" description="Helical" evidence="1">
    <location>
        <begin position="175"/>
        <end position="195"/>
    </location>
</feature>